<gene>
    <name evidence="6" type="ORF">PPERSA_03242</name>
</gene>
<feature type="chain" id="PRO_5006867634" evidence="3">
    <location>
        <begin position="21"/>
        <end position="1925"/>
    </location>
</feature>
<evidence type="ECO:0000259" key="4">
    <source>
        <dbReference type="PROSITE" id="PS50157"/>
    </source>
</evidence>
<keyword evidence="1" id="KW-0862">Zinc</keyword>
<keyword evidence="7" id="KW-1185">Reference proteome</keyword>
<feature type="compositionally biased region" description="Acidic residues" evidence="2">
    <location>
        <begin position="1567"/>
        <end position="1578"/>
    </location>
</feature>
<dbReference type="SMART" id="SM00181">
    <property type="entry name" value="EGF"/>
    <property type="match status" value="4"/>
</dbReference>
<feature type="region of interest" description="Disordered" evidence="2">
    <location>
        <begin position="1565"/>
        <end position="1612"/>
    </location>
</feature>
<feature type="compositionally biased region" description="Basic and acidic residues" evidence="2">
    <location>
        <begin position="1579"/>
        <end position="1610"/>
    </location>
</feature>
<dbReference type="Gene3D" id="3.40.50.720">
    <property type="entry name" value="NAD(P)-binding Rossmann-like Domain"/>
    <property type="match status" value="1"/>
</dbReference>
<dbReference type="InterPro" id="IPR009030">
    <property type="entry name" value="Growth_fac_rcpt_cys_sf"/>
</dbReference>
<sequence length="1925" mass="218974">MTSIFLLLIGILQIHLYIQQTNLSWFYLKESDFYFGYELENYSTSAKAHFQVKGQYDGWIALGIQDDIGNEDITMLYNDGATPCLLEDYYRVAGTQEFIKDSNQNFQATNIAHCQGSLNANQFSFSKMQYNGADLNQDIKIVGDTSYKIDSSTDDLESIKLLPKSQQTYYIPFSTVQNPCMHTCSSKTKECETSSDYKEFTASPEFNNAFFCFTNEPPVWNKLYNSVDDFEIYYGVKYIFNVDYDPSQPISGQQQGFIYFRLVGQSVNSATYGGFIGVSLVETSTTNNPDLFIVTKVNGLMEVIDSYINQGTLTSGNDITNSVQLVTGEKDDVTNIYDVTVVRPLLLSNADDIDIITAQSTANLGASKIYELTLYFGTTDVYTSGKLTNADAVVWDEVIFFEEQYCGYQCESNAWGVSPYCTSQCFTTNEPCYDCPSNYCLGPDPDQCYSCHDNCKTCVGPYSNDCTSCLDTDNRILYLNECVINRPLYWNKIFDEIDLNLYYGFDASYSQIYFKAYGQDSGKNLIITISDGTDTDSYEIQQSNNLQNSDNLEFIYVTGIYNSGDYEIHYLRSKKKSDSGLLTVEIGFNVQYTIAAAYSAGGNSYSDSNFFFSSQQICGNNCDNCVGPEDTECTSCQSGYELTDTLPGTCQDTTTLTDCTVMGPLYIRLDSMCYLKYPQFWNKLELGDTNFDLYYGFEMDYDNLSPAAPTLIYFRLVGYNKGWVALAFGSNHDQIDMVVIRIKDGQILVEDRISGTHKDYKMAIRSNIDGVQNNIVIDSGINQQPVLDTEVGSHYKLIEGNRNEKYVWDVTFVRKVDTGDINQDKNLIDDIKYIKTSDPSYDGQRIPVTLALGNSDNFVKHSTYQRNYIKFDTQQKCDDTCVQCSGSESYQCTKCDSNLYGIQDNTAPNFCKRLEYYCHMLCETCYGKNYNQCLTCADSSLVAIKGNCISKAPSFWNKLTVNANLNLFYGYSKDLTKIFFRFKGIPDTSNKGWVGLGFGNSWTSTDTVIIRKQTKWNGVSLPTTEQIVLVEDRFSEDSSQSFPKLDYEYDSSQDYYYIEGNRDETTYEWDVTIMRFIDNVDSYDIYIDSTKRDLTIAWGENDQTETNIGQQILTDVRLRTYQVCSSLCLDCIGPEDNECNVCIAGYELAGTAPNICQVEVLTCHSDCDTGQCTGTSSSDCTACSSYDDFVLLGSCVLKEPAFWNKIKINENLDFYYGFNSEDTIFYSKFKGNASGWVAIGYNIEMRNTDMIIVRKDPGNLSQILVEDRYSLGHTIPLLDMRQDSVMISGSWSGDNIDVTYARYKNTKDTVRDTIITHNERNLIFAIGSGHDFASTSDVHTNVYSLENMYFFNFQQCPENCLQCTGPEDSECSEWEKQVDNEIHKRRRARNDPNNRDYKCPCGKSYLSYPALYTHIKQKHNGKNPSNNDQEGYDQEESYEMEALNVIEELLLYIYSSVNSSILLENTNLTAEQLKNAFPQSNFFGENNEKEYKPIFDKFQMIVDQQGNFDEEIGPDGLFDTNINTILANFLYQFSLQAQEYLIQEMGFYVCMLRKSLNKRKPEVIFADNDDEEDDEENEQDKTQEKEGEKKENSEKKEGENENNKNEKQEIKQNNNNNLLELAQQMKEKQEKLQKEQGDDYDYCENNSGRMNNNSNNSVEKRLLKIYKEFDSSTPFDIEEIKAEKKKVILIMGAGNGLGASIARQFASNNFIVIVCRRNREKLNPLIEEIQNKGQICHGFGVDCRQQDQVIKLVNDVENFYGPINVAVFNIGINVNYDLMSTSSRIFEKIWQLNTYSGFLFGQAVASKMIQRQKGTILFTGASASLRGNPGFTAFGASKAGLRSIAQSMSKELGPQGIHVAHIIVDGGIDSPFIREQFKDKLKDINEKENYLLNPDDIAKVYYDIYKQKKSAWTFEIDVRPYTEKW</sequence>
<proteinExistence type="predicted"/>
<accession>A0A0V0QYZ0</accession>
<dbReference type="GO" id="GO:0008270">
    <property type="term" value="F:zinc ion binding"/>
    <property type="evidence" value="ECO:0007669"/>
    <property type="project" value="UniProtKB-KW"/>
</dbReference>
<dbReference type="SUPFAM" id="SSF57184">
    <property type="entry name" value="Growth factor receptor domain"/>
    <property type="match status" value="3"/>
</dbReference>
<reference evidence="6 7" key="1">
    <citation type="journal article" date="2015" name="Sci. Rep.">
        <title>Genome of the facultative scuticociliatosis pathogen Pseudocohnilembus persalinus provides insight into its virulence through horizontal gene transfer.</title>
        <authorList>
            <person name="Xiong J."/>
            <person name="Wang G."/>
            <person name="Cheng J."/>
            <person name="Tian M."/>
            <person name="Pan X."/>
            <person name="Warren A."/>
            <person name="Jiang C."/>
            <person name="Yuan D."/>
            <person name="Miao W."/>
        </authorList>
    </citation>
    <scope>NUCLEOTIDE SEQUENCE [LARGE SCALE GENOMIC DNA]</scope>
    <source>
        <strain evidence="6">36N120E</strain>
    </source>
</reference>
<dbReference type="InterPro" id="IPR006212">
    <property type="entry name" value="Furin_repeat"/>
</dbReference>
<dbReference type="InterPro" id="IPR000742">
    <property type="entry name" value="EGF"/>
</dbReference>
<evidence type="ECO:0000256" key="2">
    <source>
        <dbReference type="SAM" id="MobiDB-lite"/>
    </source>
</evidence>
<comment type="caution">
    <text evidence="6">The sequence shown here is derived from an EMBL/GenBank/DDBJ whole genome shotgun (WGS) entry which is preliminary data.</text>
</comment>
<dbReference type="SMART" id="SM00664">
    <property type="entry name" value="DoH"/>
    <property type="match status" value="3"/>
</dbReference>
<dbReference type="Pfam" id="PF03351">
    <property type="entry name" value="DOMON"/>
    <property type="match status" value="1"/>
</dbReference>
<feature type="domain" description="DOMON" evidence="5">
    <location>
        <begin position="963"/>
        <end position="1099"/>
    </location>
</feature>
<dbReference type="Pfam" id="PF00106">
    <property type="entry name" value="adh_short"/>
    <property type="match status" value="1"/>
</dbReference>
<dbReference type="SUPFAM" id="SSF49344">
    <property type="entry name" value="CBD9-like"/>
    <property type="match status" value="1"/>
</dbReference>
<name>A0A0V0QYZ0_PSEPJ</name>
<keyword evidence="3" id="KW-0732">Signal</keyword>
<dbReference type="InterPro" id="IPR045266">
    <property type="entry name" value="DOH_DOMON"/>
</dbReference>
<dbReference type="InterPro" id="IPR005018">
    <property type="entry name" value="DOMON_domain"/>
</dbReference>
<evidence type="ECO:0000259" key="5">
    <source>
        <dbReference type="PROSITE" id="PS50836"/>
    </source>
</evidence>
<dbReference type="SMART" id="SM00261">
    <property type="entry name" value="FU"/>
    <property type="match status" value="6"/>
</dbReference>
<feature type="signal peptide" evidence="3">
    <location>
        <begin position="1"/>
        <end position="20"/>
    </location>
</feature>
<dbReference type="InterPro" id="IPR002347">
    <property type="entry name" value="SDR_fam"/>
</dbReference>
<dbReference type="Gene3D" id="2.60.40.1210">
    <property type="entry name" value="Cellobiose dehydrogenase, cytochrome domain"/>
    <property type="match status" value="1"/>
</dbReference>
<dbReference type="CDD" id="cd09631">
    <property type="entry name" value="DOMON_DOH"/>
    <property type="match status" value="2"/>
</dbReference>
<dbReference type="SUPFAM" id="SSF51735">
    <property type="entry name" value="NAD(P)-binding Rossmann-fold domains"/>
    <property type="match status" value="1"/>
</dbReference>
<dbReference type="PROSITE" id="PS50157">
    <property type="entry name" value="ZINC_FINGER_C2H2_2"/>
    <property type="match status" value="1"/>
</dbReference>
<dbReference type="CDD" id="cd00064">
    <property type="entry name" value="FU"/>
    <property type="match status" value="3"/>
</dbReference>
<dbReference type="InterPro" id="IPR013087">
    <property type="entry name" value="Znf_C2H2_type"/>
</dbReference>
<evidence type="ECO:0000256" key="3">
    <source>
        <dbReference type="SAM" id="SignalP"/>
    </source>
</evidence>
<dbReference type="InParanoid" id="A0A0V0QYZ0"/>
<dbReference type="PANTHER" id="PTHR43431:SF7">
    <property type="entry name" value="OXIDOREDUCTASE, SHORT CHAIN DEHYDROGENASE_REDUCTASE FAMILY (AFU_ORTHOLOGUE AFUA_5G14000)"/>
    <property type="match status" value="1"/>
</dbReference>
<feature type="domain" description="DOMON" evidence="5">
    <location>
        <begin position="1210"/>
        <end position="1327"/>
    </location>
</feature>
<organism evidence="6 7">
    <name type="scientific">Pseudocohnilembus persalinus</name>
    <name type="common">Ciliate</name>
    <dbReference type="NCBI Taxonomy" id="266149"/>
    <lineage>
        <taxon>Eukaryota</taxon>
        <taxon>Sar</taxon>
        <taxon>Alveolata</taxon>
        <taxon>Ciliophora</taxon>
        <taxon>Intramacronucleata</taxon>
        <taxon>Oligohymenophorea</taxon>
        <taxon>Scuticociliatia</taxon>
        <taxon>Philasterida</taxon>
        <taxon>Pseudocohnilembidae</taxon>
        <taxon>Pseudocohnilembus</taxon>
    </lineage>
</organism>
<dbReference type="PANTHER" id="PTHR43431">
    <property type="entry name" value="OXIDOREDUCTASE, SHORT CHAIN DEHYDROGENASE/REDUCTASE FAMILY (AFU_ORTHOLOGUE AFUA_5G14000)"/>
    <property type="match status" value="1"/>
</dbReference>
<dbReference type="PROSITE" id="PS50836">
    <property type="entry name" value="DOMON"/>
    <property type="match status" value="2"/>
</dbReference>
<dbReference type="InterPro" id="IPR036291">
    <property type="entry name" value="NAD(P)-bd_dom_sf"/>
</dbReference>
<dbReference type="OrthoDB" id="5399006at2759"/>
<protein>
    <submittedName>
        <fullName evidence="6">Insulin-like growth factor binding protein, N-terminal</fullName>
    </submittedName>
</protein>
<keyword evidence="1" id="KW-0863">Zinc-finger</keyword>
<dbReference type="Proteomes" id="UP000054937">
    <property type="component" value="Unassembled WGS sequence"/>
</dbReference>
<evidence type="ECO:0000313" key="6">
    <source>
        <dbReference type="EMBL" id="KRX07409.1"/>
    </source>
</evidence>
<feature type="domain" description="C2H2-type" evidence="4">
    <location>
        <begin position="1397"/>
        <end position="1424"/>
    </location>
</feature>
<dbReference type="PRINTS" id="PR00081">
    <property type="entry name" value="GDHRDH"/>
</dbReference>
<evidence type="ECO:0000256" key="1">
    <source>
        <dbReference type="PROSITE-ProRule" id="PRU00042"/>
    </source>
</evidence>
<dbReference type="EMBL" id="LDAU01000083">
    <property type="protein sequence ID" value="KRX07409.1"/>
    <property type="molecule type" value="Genomic_DNA"/>
</dbReference>
<evidence type="ECO:0000313" key="7">
    <source>
        <dbReference type="Proteomes" id="UP000054937"/>
    </source>
</evidence>
<keyword evidence="1" id="KW-0479">Metal-binding</keyword>